<protein>
    <submittedName>
        <fullName evidence="2">Uncharacterized protein</fullName>
    </submittedName>
</protein>
<evidence type="ECO:0000313" key="3">
    <source>
        <dbReference type="Proteomes" id="UP000053477"/>
    </source>
</evidence>
<accession>A0A0H2R2L6</accession>
<sequence>MRRTHRTEDNSVPTSTHFSNPPEPDHSLLCARKGQTVYDQSHFRECKKECASSHDGGKICGMLV</sequence>
<organism evidence="2 3">
    <name type="scientific">Schizopora paradoxa</name>
    <dbReference type="NCBI Taxonomy" id="27342"/>
    <lineage>
        <taxon>Eukaryota</taxon>
        <taxon>Fungi</taxon>
        <taxon>Dikarya</taxon>
        <taxon>Basidiomycota</taxon>
        <taxon>Agaricomycotina</taxon>
        <taxon>Agaricomycetes</taxon>
        <taxon>Hymenochaetales</taxon>
        <taxon>Schizoporaceae</taxon>
        <taxon>Schizopora</taxon>
    </lineage>
</organism>
<evidence type="ECO:0000256" key="1">
    <source>
        <dbReference type="SAM" id="MobiDB-lite"/>
    </source>
</evidence>
<feature type="region of interest" description="Disordered" evidence="1">
    <location>
        <begin position="1"/>
        <end position="26"/>
    </location>
</feature>
<name>A0A0H2R2L6_9AGAM</name>
<proteinExistence type="predicted"/>
<dbReference type="InParanoid" id="A0A0H2R2L6"/>
<reference evidence="2 3" key="1">
    <citation type="submission" date="2015-04" db="EMBL/GenBank/DDBJ databases">
        <title>Complete genome sequence of Schizopora paradoxa KUC8140, a cosmopolitan wood degrader in East Asia.</title>
        <authorList>
            <consortium name="DOE Joint Genome Institute"/>
            <person name="Min B."/>
            <person name="Park H."/>
            <person name="Jang Y."/>
            <person name="Kim J.-J."/>
            <person name="Kim K.H."/>
            <person name="Pangilinan J."/>
            <person name="Lipzen A."/>
            <person name="Riley R."/>
            <person name="Grigoriev I.V."/>
            <person name="Spatafora J.W."/>
            <person name="Choi I.-G."/>
        </authorList>
    </citation>
    <scope>NUCLEOTIDE SEQUENCE [LARGE SCALE GENOMIC DNA]</scope>
    <source>
        <strain evidence="2 3">KUC8140</strain>
    </source>
</reference>
<evidence type="ECO:0000313" key="2">
    <source>
        <dbReference type="EMBL" id="KLO06029.1"/>
    </source>
</evidence>
<gene>
    <name evidence="2" type="ORF">SCHPADRAFT_910609</name>
</gene>
<dbReference type="Proteomes" id="UP000053477">
    <property type="component" value="Unassembled WGS sequence"/>
</dbReference>
<dbReference type="AlphaFoldDB" id="A0A0H2R2L6"/>
<keyword evidence="3" id="KW-1185">Reference proteome</keyword>
<feature type="compositionally biased region" description="Polar residues" evidence="1">
    <location>
        <begin position="10"/>
        <end position="19"/>
    </location>
</feature>
<dbReference type="EMBL" id="KQ086245">
    <property type="protein sequence ID" value="KLO06029.1"/>
    <property type="molecule type" value="Genomic_DNA"/>
</dbReference>